<dbReference type="InterPro" id="IPR032675">
    <property type="entry name" value="LRR_dom_sf"/>
</dbReference>
<dbReference type="SUPFAM" id="SSF81383">
    <property type="entry name" value="F-box domain"/>
    <property type="match status" value="1"/>
</dbReference>
<dbReference type="SUPFAM" id="SSF52047">
    <property type="entry name" value="RNI-like"/>
    <property type="match status" value="1"/>
</dbReference>
<dbReference type="EMBL" id="JAACJP010000031">
    <property type="protein sequence ID" value="KAF5375848.1"/>
    <property type="molecule type" value="Genomic_DNA"/>
</dbReference>
<comment type="caution">
    <text evidence="2">The sequence shown here is derived from an EMBL/GenBank/DDBJ whole genome shotgun (WGS) entry which is preliminary data.</text>
</comment>
<name>A0A8H5M015_9AGAR</name>
<sequence>MSLARQRSNPVTTAEASIKPAPLLTLPIELLDYVLQSLTRTDLLVCLRVNSAFHTLTSRVLYRTIDELRPRESILCLLELDRNPRVSPLVRKLDLDWNIETTRPTRNLYQLLHRVLQKLTGLTSLSLELPRADGPCWILDACTFSLRAFSTSLPCDPFLARFLDSQPALTELTLRGLINHPGDSLPSMPPFLVYAPDPPFSSRIPNFKLAPTALPRLTSLRTVHGGPAIIAAVAKGRPVEMASIALFPLTSSESLKALSLSTAPMRRLSIMSFDPAVQEYLLSEIAGRFPQLEALHVVILLSEYTNDLLKALGPLLAGFKSLQYITFMAATDRTAQPGEEQAIAKLWHRWCPTLKTIILPRGRVWFEGRSEWSSLDPEDE</sequence>
<dbReference type="InterPro" id="IPR036047">
    <property type="entry name" value="F-box-like_dom_sf"/>
</dbReference>
<dbReference type="OrthoDB" id="3178870at2759"/>
<protein>
    <recommendedName>
        <fullName evidence="1">F-box domain-containing protein</fullName>
    </recommendedName>
</protein>
<reference evidence="2 3" key="1">
    <citation type="journal article" date="2020" name="ISME J.">
        <title>Uncovering the hidden diversity of litter-decomposition mechanisms in mushroom-forming fungi.</title>
        <authorList>
            <person name="Floudas D."/>
            <person name="Bentzer J."/>
            <person name="Ahren D."/>
            <person name="Johansson T."/>
            <person name="Persson P."/>
            <person name="Tunlid A."/>
        </authorList>
    </citation>
    <scope>NUCLEOTIDE SEQUENCE [LARGE SCALE GENOMIC DNA]</scope>
    <source>
        <strain evidence="2 3">CBS 661.87</strain>
    </source>
</reference>
<evidence type="ECO:0000313" key="2">
    <source>
        <dbReference type="EMBL" id="KAF5375848.1"/>
    </source>
</evidence>
<dbReference type="PROSITE" id="PS50181">
    <property type="entry name" value="FBOX"/>
    <property type="match status" value="1"/>
</dbReference>
<evidence type="ECO:0000313" key="3">
    <source>
        <dbReference type="Proteomes" id="UP000565441"/>
    </source>
</evidence>
<dbReference type="InterPro" id="IPR001810">
    <property type="entry name" value="F-box_dom"/>
</dbReference>
<feature type="domain" description="F-box" evidence="1">
    <location>
        <begin position="20"/>
        <end position="65"/>
    </location>
</feature>
<organism evidence="2 3">
    <name type="scientific">Tricholomella constricta</name>
    <dbReference type="NCBI Taxonomy" id="117010"/>
    <lineage>
        <taxon>Eukaryota</taxon>
        <taxon>Fungi</taxon>
        <taxon>Dikarya</taxon>
        <taxon>Basidiomycota</taxon>
        <taxon>Agaricomycotina</taxon>
        <taxon>Agaricomycetes</taxon>
        <taxon>Agaricomycetidae</taxon>
        <taxon>Agaricales</taxon>
        <taxon>Tricholomatineae</taxon>
        <taxon>Lyophyllaceae</taxon>
        <taxon>Tricholomella</taxon>
    </lineage>
</organism>
<evidence type="ECO:0000259" key="1">
    <source>
        <dbReference type="PROSITE" id="PS50181"/>
    </source>
</evidence>
<keyword evidence="3" id="KW-1185">Reference proteome</keyword>
<gene>
    <name evidence="2" type="ORF">D9615_008238</name>
</gene>
<proteinExistence type="predicted"/>
<accession>A0A8H5M015</accession>
<dbReference type="AlphaFoldDB" id="A0A8H5M015"/>
<dbReference type="Proteomes" id="UP000565441">
    <property type="component" value="Unassembled WGS sequence"/>
</dbReference>
<dbReference type="Gene3D" id="3.80.10.10">
    <property type="entry name" value="Ribonuclease Inhibitor"/>
    <property type="match status" value="1"/>
</dbReference>